<dbReference type="InterPro" id="IPR001106">
    <property type="entry name" value="Aromatic_Lyase"/>
</dbReference>
<keyword evidence="1 2" id="KW-0456">Lyase</keyword>
<dbReference type="AlphaFoldDB" id="A0A1G5S0B1"/>
<organism evidence="2 3">
    <name type="scientific">Acidaminobacter hydrogenoformans DSM 2784</name>
    <dbReference type="NCBI Taxonomy" id="1120920"/>
    <lineage>
        <taxon>Bacteria</taxon>
        <taxon>Bacillati</taxon>
        <taxon>Bacillota</taxon>
        <taxon>Clostridia</taxon>
        <taxon>Peptostreptococcales</taxon>
        <taxon>Acidaminobacteraceae</taxon>
        <taxon>Acidaminobacter</taxon>
    </lineage>
</organism>
<accession>A0A1G5S0B1</accession>
<dbReference type="GO" id="GO:0016841">
    <property type="term" value="F:ammonia-lyase activity"/>
    <property type="evidence" value="ECO:0007669"/>
    <property type="project" value="UniProtKB-ARBA"/>
</dbReference>
<dbReference type="RefSeq" id="WP_092590749.1">
    <property type="nucleotide sequence ID" value="NZ_FMWL01000008.1"/>
</dbReference>
<dbReference type="CDD" id="cd00332">
    <property type="entry name" value="PAL-HAL"/>
    <property type="match status" value="1"/>
</dbReference>
<dbReference type="EMBL" id="FMWL01000008">
    <property type="protein sequence ID" value="SCZ79587.1"/>
    <property type="molecule type" value="Genomic_DNA"/>
</dbReference>
<gene>
    <name evidence="2" type="ORF">SAMN03080599_01831</name>
</gene>
<name>A0A1G5S0B1_9FIRM</name>
<evidence type="ECO:0000256" key="1">
    <source>
        <dbReference type="ARBA" id="ARBA00023239"/>
    </source>
</evidence>
<dbReference type="Gene3D" id="1.10.275.10">
    <property type="entry name" value="Fumarase/aspartase (N-terminal domain)"/>
    <property type="match status" value="1"/>
</dbReference>
<dbReference type="OrthoDB" id="9806955at2"/>
<evidence type="ECO:0000313" key="2">
    <source>
        <dbReference type="EMBL" id="SCZ79587.1"/>
    </source>
</evidence>
<dbReference type="SUPFAM" id="SSF48557">
    <property type="entry name" value="L-aspartase-like"/>
    <property type="match status" value="1"/>
</dbReference>
<evidence type="ECO:0000313" key="3">
    <source>
        <dbReference type="Proteomes" id="UP000199208"/>
    </source>
</evidence>
<keyword evidence="3" id="KW-1185">Reference proteome</keyword>
<dbReference type="Proteomes" id="UP000199208">
    <property type="component" value="Unassembled WGS sequence"/>
</dbReference>
<dbReference type="FunFam" id="1.10.275.10:FF:000005">
    <property type="entry name" value="Histidine ammonia-lyase"/>
    <property type="match status" value="1"/>
</dbReference>
<dbReference type="STRING" id="1120920.SAMN03080599_01831"/>
<dbReference type="Gene3D" id="1.20.200.10">
    <property type="entry name" value="Fumarase/aspartase (Central domain)"/>
    <property type="match status" value="1"/>
</dbReference>
<dbReference type="InterPro" id="IPR024083">
    <property type="entry name" value="Fumarase/histidase_N"/>
</dbReference>
<dbReference type="Pfam" id="PF00221">
    <property type="entry name" value="Lyase_aromatic"/>
    <property type="match status" value="1"/>
</dbReference>
<proteinExistence type="predicted"/>
<dbReference type="PANTHER" id="PTHR10362">
    <property type="entry name" value="HISTIDINE AMMONIA-LYASE"/>
    <property type="match status" value="1"/>
</dbReference>
<sequence length="510" mass="55676">MTIILDGASLTIQSLIDITHHQAQIEISEEAFERLKSSRTLVFKLSESDVPIYGFTVGVGWNKDKKVFGRYFAEYNRNLIYAHCVSVGPYLKEEETRAVMVSRLNALLSGRTGIQLEVVEMYKAFLNAGIHPRIPSRGSVGEADIANLSHIGLAMLGEGEVDYKGRIVPAADALMAEGLKPVVLGPKDGLSIVSSSALAAGTGAIVLDQALKVVEIANAVYALSVEGLDGNITPLRPEPNMARGMPSQSACAAQLRGMLSGSYLEKKGISKTLQDPLSFRCVAGIHGAVLDAIEYVHRFLAIHLNATDDNPCIIPESEEIISCCNFEITNWVLGFEMLGQALAHLSRSACHRTIKLSDPYFTGLSRFLSPDEGVVQAFQTIQKPFTALDAEIRHLINPVSTDYYSVAGEIEDHATNAPFVVQKTAKIIDNLYYILGIEALHAAQAVDLRRVTAHGKGSKVLYESLRDAVPFLEQDRPLSYDIQKAYEVLTDSSLIESIRKTAGTLMPENW</sequence>
<dbReference type="InterPro" id="IPR008948">
    <property type="entry name" value="L-Aspartase-like"/>
</dbReference>
<protein>
    <submittedName>
        <fullName evidence="2">Histidine ammonia-lyase</fullName>
    </submittedName>
</protein>
<reference evidence="2 3" key="1">
    <citation type="submission" date="2016-10" db="EMBL/GenBank/DDBJ databases">
        <authorList>
            <person name="de Groot N.N."/>
        </authorList>
    </citation>
    <scope>NUCLEOTIDE SEQUENCE [LARGE SCALE GENOMIC DNA]</scope>
    <source>
        <strain evidence="2 3">DSM 2784</strain>
    </source>
</reference>